<dbReference type="Proteomes" id="UP000182894">
    <property type="component" value="Unassembled WGS sequence"/>
</dbReference>
<evidence type="ECO:0000313" key="2">
    <source>
        <dbReference type="Proteomes" id="UP000182894"/>
    </source>
</evidence>
<protein>
    <submittedName>
        <fullName evidence="1">Uncharacterized protein</fullName>
    </submittedName>
</protein>
<sequence>MQRRISLLLKEQPGLKGREIASKLGLDKKEVNRFLNDSRTLYQQDDAFCWSLNLKSEFVVDFSSQTHGSWIKDGDVERELMKAGSPLELPYRKVRILIGDGKPMMLCAIAKILALANQLALEKRAVSLDFSGNISTLSYLSRAAFISRLHKEVCVLPHRPDESEGQMYLANNLGLVELLEIKDSLAEENIPERIKHSYEHLFGKLHANKLFTIVAESVTNVQRHSETKVPGVAAMQHYNFGKNKSKVLTIISDSGAGICATLRPALAKYWPGVAAQFPANDGASDPKLIVRAMQEQGLSCTGQGGAGLHATLTKAQLLDASINIRQETFSVCLSYKNGQLQKPTWALNLPKLAGTHIVFEFLTTKLAAA</sequence>
<proteinExistence type="predicted"/>
<dbReference type="STRING" id="89065.SAMN05216605_1162"/>
<name>A0A1G8MM28_9PSED</name>
<dbReference type="RefSeq" id="WP_062384644.1">
    <property type="nucleotide sequence ID" value="NZ_BBQJ01000025.1"/>
</dbReference>
<dbReference type="OrthoDB" id="8456403at2"/>
<accession>A0A1G8MM28</accession>
<reference evidence="2" key="1">
    <citation type="submission" date="2016-10" db="EMBL/GenBank/DDBJ databases">
        <authorList>
            <person name="Varghese N."/>
            <person name="Submissions S."/>
        </authorList>
    </citation>
    <scope>NUCLEOTIDE SEQUENCE [LARGE SCALE GENOMIC DNA]</scope>
    <source>
        <strain evidence="2">ATCC 700689</strain>
    </source>
</reference>
<keyword evidence="2" id="KW-1185">Reference proteome</keyword>
<dbReference type="AlphaFoldDB" id="A0A1G8MM28"/>
<dbReference type="EMBL" id="FNCO01000016">
    <property type="protein sequence ID" value="SDI69049.1"/>
    <property type="molecule type" value="Genomic_DNA"/>
</dbReference>
<organism evidence="1 2">
    <name type="scientific">Pseudomonas abietaniphila</name>
    <dbReference type="NCBI Taxonomy" id="89065"/>
    <lineage>
        <taxon>Bacteria</taxon>
        <taxon>Pseudomonadati</taxon>
        <taxon>Pseudomonadota</taxon>
        <taxon>Gammaproteobacteria</taxon>
        <taxon>Pseudomonadales</taxon>
        <taxon>Pseudomonadaceae</taxon>
        <taxon>Pseudomonas</taxon>
    </lineage>
</organism>
<gene>
    <name evidence="1" type="ORF">SAMN05216605_1162</name>
</gene>
<evidence type="ECO:0000313" key="1">
    <source>
        <dbReference type="EMBL" id="SDI69049.1"/>
    </source>
</evidence>